<evidence type="ECO:0000313" key="2">
    <source>
        <dbReference type="Proteomes" id="UP001239111"/>
    </source>
</evidence>
<name>A0ACC2PWV8_9HYME</name>
<organism evidence="1 2">
    <name type="scientific">Eretmocerus hayati</name>
    <dbReference type="NCBI Taxonomy" id="131215"/>
    <lineage>
        <taxon>Eukaryota</taxon>
        <taxon>Metazoa</taxon>
        <taxon>Ecdysozoa</taxon>
        <taxon>Arthropoda</taxon>
        <taxon>Hexapoda</taxon>
        <taxon>Insecta</taxon>
        <taxon>Pterygota</taxon>
        <taxon>Neoptera</taxon>
        <taxon>Endopterygota</taxon>
        <taxon>Hymenoptera</taxon>
        <taxon>Apocrita</taxon>
        <taxon>Proctotrupomorpha</taxon>
        <taxon>Chalcidoidea</taxon>
        <taxon>Aphelinidae</taxon>
        <taxon>Aphelininae</taxon>
        <taxon>Eretmocerus</taxon>
    </lineage>
</organism>
<sequence>MVSTKSHRGVVLVSFILALLCGSLICISLVSNHWVESKPWRKSDPQTSSGRVYFGLLYGKKELNVAFGVRLHDIVVSDMIHREPELMSWSLWCTTLVSTVLALLLAGLTAFLSVINSVITPNHVIFSITGIYLTNIISFLMCAASTATWLIQFQTKLNENLLLVEDLENSWTSRGASKIGFSFWLVFAAGIIHVVSVILIKWSTIKRRQKSRKPLTDLEEKSTGVIMLY</sequence>
<evidence type="ECO:0000313" key="1">
    <source>
        <dbReference type="EMBL" id="KAJ8687890.1"/>
    </source>
</evidence>
<reference evidence="1" key="1">
    <citation type="submission" date="2023-04" db="EMBL/GenBank/DDBJ databases">
        <title>A chromosome-level genome assembly of the parasitoid wasp Eretmocerus hayati.</title>
        <authorList>
            <person name="Zhong Y."/>
            <person name="Liu S."/>
            <person name="Liu Y."/>
        </authorList>
    </citation>
    <scope>NUCLEOTIDE SEQUENCE</scope>
    <source>
        <strain evidence="1">ZJU_SS_LIU_2023</strain>
    </source>
</reference>
<accession>A0ACC2PWV8</accession>
<protein>
    <submittedName>
        <fullName evidence="1">Uncharacterized protein</fullName>
    </submittedName>
</protein>
<dbReference type="EMBL" id="CM056741">
    <property type="protein sequence ID" value="KAJ8687890.1"/>
    <property type="molecule type" value="Genomic_DNA"/>
</dbReference>
<keyword evidence="2" id="KW-1185">Reference proteome</keyword>
<proteinExistence type="predicted"/>
<dbReference type="Proteomes" id="UP001239111">
    <property type="component" value="Chromosome 1"/>
</dbReference>
<gene>
    <name evidence="1" type="ORF">QAD02_023685</name>
</gene>
<comment type="caution">
    <text evidence="1">The sequence shown here is derived from an EMBL/GenBank/DDBJ whole genome shotgun (WGS) entry which is preliminary data.</text>
</comment>